<dbReference type="EMBL" id="JAODUP010000002">
    <property type="protein sequence ID" value="KAK2170511.1"/>
    <property type="molecule type" value="Genomic_DNA"/>
</dbReference>
<dbReference type="AlphaFoldDB" id="A0AAD9KFX8"/>
<dbReference type="Proteomes" id="UP001208570">
    <property type="component" value="Unassembled WGS sequence"/>
</dbReference>
<proteinExistence type="predicted"/>
<organism evidence="2 3">
    <name type="scientific">Paralvinella palmiformis</name>
    <dbReference type="NCBI Taxonomy" id="53620"/>
    <lineage>
        <taxon>Eukaryota</taxon>
        <taxon>Metazoa</taxon>
        <taxon>Spiralia</taxon>
        <taxon>Lophotrochozoa</taxon>
        <taxon>Annelida</taxon>
        <taxon>Polychaeta</taxon>
        <taxon>Sedentaria</taxon>
        <taxon>Canalipalpata</taxon>
        <taxon>Terebellida</taxon>
        <taxon>Terebelliformia</taxon>
        <taxon>Alvinellidae</taxon>
        <taxon>Paralvinella</taxon>
    </lineage>
</organism>
<feature type="region of interest" description="Disordered" evidence="1">
    <location>
        <begin position="1"/>
        <end position="27"/>
    </location>
</feature>
<evidence type="ECO:0000313" key="2">
    <source>
        <dbReference type="EMBL" id="KAK2170511.1"/>
    </source>
</evidence>
<feature type="compositionally biased region" description="Polar residues" evidence="1">
    <location>
        <begin position="221"/>
        <end position="231"/>
    </location>
</feature>
<name>A0AAD9KFX8_9ANNE</name>
<feature type="region of interest" description="Disordered" evidence="1">
    <location>
        <begin position="218"/>
        <end position="285"/>
    </location>
</feature>
<comment type="caution">
    <text evidence="2">The sequence shown here is derived from an EMBL/GenBank/DDBJ whole genome shotgun (WGS) entry which is preliminary data.</text>
</comment>
<evidence type="ECO:0000256" key="1">
    <source>
        <dbReference type="SAM" id="MobiDB-lite"/>
    </source>
</evidence>
<protein>
    <submittedName>
        <fullName evidence="2">Uncharacterized protein</fullName>
    </submittedName>
</protein>
<reference evidence="2" key="1">
    <citation type="journal article" date="2023" name="Mol. Biol. Evol.">
        <title>Third-Generation Sequencing Reveals the Adaptive Role of the Epigenome in Three Deep-Sea Polychaetes.</title>
        <authorList>
            <person name="Perez M."/>
            <person name="Aroh O."/>
            <person name="Sun Y."/>
            <person name="Lan Y."/>
            <person name="Juniper S.K."/>
            <person name="Young C.R."/>
            <person name="Angers B."/>
            <person name="Qian P.Y."/>
        </authorList>
    </citation>
    <scope>NUCLEOTIDE SEQUENCE</scope>
    <source>
        <strain evidence="2">P08H-3</strain>
    </source>
</reference>
<sequence>MEHGDAEQTPDNDSHPSDDGTSKSDIYNTAMTLMTERCSSTAARNRPSCGSAVSDKQSFGLQTPEYFYVEQTKPSPMTPLQAWRGYHGNVYFEPIKVQPARYSTPEQQEMPLEKCSDQLRDILKRSRRVQSSRSVPIAPVAGHEFVSIRPLARSMTNLGRNSARSNSSSQHRQAGYRKMAVLDKRMVFSENNENIHEDIIWIVGQESTGSLLLQNELAETEPNQPSNNRTASRLRHQRQQNAIKQRQPVAAQPKKGSLDRERICRGSVVRRSHPQRSGANRPGAPSVLFAVTGARLAQQQLQSSPLLRTQTQYSHSNQRCLNSPDLFSGLDRLPPLEQLRASLRHIEPDRRANPTHIIPPLDRIKFEDAESMTKDKPFVKYSVEVTNTARLRNGQISRRQQKVM</sequence>
<feature type="compositionally biased region" description="Basic and acidic residues" evidence="1">
    <location>
        <begin position="1"/>
        <end position="22"/>
    </location>
</feature>
<evidence type="ECO:0000313" key="3">
    <source>
        <dbReference type="Proteomes" id="UP001208570"/>
    </source>
</evidence>
<accession>A0AAD9KFX8</accession>
<keyword evidence="3" id="KW-1185">Reference proteome</keyword>
<gene>
    <name evidence="2" type="ORF">LSH36_2g00003</name>
</gene>